<protein>
    <submittedName>
        <fullName evidence="1">Uncharacterized protein</fullName>
    </submittedName>
</protein>
<evidence type="ECO:0000313" key="1">
    <source>
        <dbReference type="EMBL" id="CAA6812973.1"/>
    </source>
</evidence>
<name>A0A6S6T2R7_9BACT</name>
<sequence length="56" mass="6399">MKGFILFSVSLFIFLGLLFINKETGYFNIPFFNVPSGYIRADFINKSPETIQSITT</sequence>
<feature type="non-terminal residue" evidence="1">
    <location>
        <position position="56"/>
    </location>
</feature>
<accession>A0A6S6T2R7</accession>
<gene>
    <name evidence="1" type="ORF">HELGO_WM39459</name>
</gene>
<dbReference type="AlphaFoldDB" id="A0A6S6T2R7"/>
<reference evidence="1" key="1">
    <citation type="submission" date="2020-01" db="EMBL/GenBank/DDBJ databases">
        <authorList>
            <person name="Meier V. D."/>
            <person name="Meier V D."/>
        </authorList>
    </citation>
    <scope>NUCLEOTIDE SEQUENCE</scope>
    <source>
        <strain evidence="1">HLG_WM_MAG_10</strain>
    </source>
</reference>
<dbReference type="EMBL" id="CACVAQ010000194">
    <property type="protein sequence ID" value="CAA6812973.1"/>
    <property type="molecule type" value="Genomic_DNA"/>
</dbReference>
<organism evidence="1">
    <name type="scientific">uncultured Aureispira sp</name>
    <dbReference type="NCBI Taxonomy" id="1331704"/>
    <lineage>
        <taxon>Bacteria</taxon>
        <taxon>Pseudomonadati</taxon>
        <taxon>Bacteroidota</taxon>
        <taxon>Saprospiria</taxon>
        <taxon>Saprospirales</taxon>
        <taxon>Saprospiraceae</taxon>
        <taxon>Aureispira</taxon>
        <taxon>environmental samples</taxon>
    </lineage>
</organism>
<proteinExistence type="predicted"/>